<dbReference type="PANTHER" id="PTHR43283">
    <property type="entry name" value="BETA-LACTAMASE-RELATED"/>
    <property type="match status" value="1"/>
</dbReference>
<dbReference type="RefSeq" id="WP_018441861.1">
    <property type="nucleotide sequence ID" value="NZ_KB890180.1"/>
</dbReference>
<organism evidence="2 3">
    <name type="scientific">Trinickia symbiotica</name>
    <dbReference type="NCBI Taxonomy" id="863227"/>
    <lineage>
        <taxon>Bacteria</taxon>
        <taxon>Pseudomonadati</taxon>
        <taxon>Pseudomonadota</taxon>
        <taxon>Betaproteobacteria</taxon>
        <taxon>Burkholderiales</taxon>
        <taxon>Burkholderiaceae</taxon>
        <taxon>Trinickia</taxon>
    </lineage>
</organism>
<dbReference type="InterPro" id="IPR012338">
    <property type="entry name" value="Beta-lactam/transpept-like"/>
</dbReference>
<feature type="domain" description="Beta-lactamase-related" evidence="1">
    <location>
        <begin position="20"/>
        <end position="368"/>
    </location>
</feature>
<dbReference type="SUPFAM" id="SSF56601">
    <property type="entry name" value="beta-lactamase/transpeptidase-like"/>
    <property type="match status" value="1"/>
</dbReference>
<dbReference type="AlphaFoldDB" id="A0A2N7WTA6"/>
<dbReference type="OrthoDB" id="9801061at2"/>
<dbReference type="Pfam" id="PF00144">
    <property type="entry name" value="Beta-lactamase"/>
    <property type="match status" value="1"/>
</dbReference>
<dbReference type="InterPro" id="IPR050789">
    <property type="entry name" value="Diverse_Enzym_Activities"/>
</dbReference>
<keyword evidence="3" id="KW-1185">Reference proteome</keyword>
<sequence>MDLTKVADLGFDVERLDWVRQSIRGDIATQRGYGVAMRVARRGEVVFDFLEGEADHETGRKLKLDDVFCTFSLMKQFTAVVALKLVEQGKIRLHQPIYYHMPEWKGTGKEQINLFHLLTHTAGIMMTMPEQPPEVLTNIEKMNSYAATRPLDAMPGERVNYSMMLAHSVIAQLCVRADGGKRSFGQILNEELLQPLGMTNTSLGRRDDLLERLCPIRTGYVDGANPLTNEHLENFNKLLRVPGGEFPAAAGMTTIDDLHRFTEMLRRGGELDGARILSPAMIEFLSRNHTGDKRNIVWDSAVATRDWSPFPANMGLGFFVRGEGLLPGPCGLLNSPRTFGGFGAGSTGFWVDPGYDLSISFLSSGLVGSAHIERLGRLCDMIVGAIVK</sequence>
<gene>
    <name evidence="2" type="ORF">C0Z20_26080</name>
</gene>
<proteinExistence type="predicted"/>
<dbReference type="EMBL" id="PNYC01000021">
    <property type="protein sequence ID" value="PMS32640.1"/>
    <property type="molecule type" value="Genomic_DNA"/>
</dbReference>
<dbReference type="Proteomes" id="UP000235777">
    <property type="component" value="Unassembled WGS sequence"/>
</dbReference>
<dbReference type="STRING" id="863227.GCA_000373005_03277"/>
<dbReference type="Gene3D" id="3.40.710.10">
    <property type="entry name" value="DD-peptidase/beta-lactamase superfamily"/>
    <property type="match status" value="1"/>
</dbReference>
<evidence type="ECO:0000259" key="1">
    <source>
        <dbReference type="Pfam" id="PF00144"/>
    </source>
</evidence>
<evidence type="ECO:0000313" key="3">
    <source>
        <dbReference type="Proteomes" id="UP000235777"/>
    </source>
</evidence>
<comment type="caution">
    <text evidence="2">The sequence shown here is derived from an EMBL/GenBank/DDBJ whole genome shotgun (WGS) entry which is preliminary data.</text>
</comment>
<accession>A0A2N7WTA6</accession>
<name>A0A2N7WTA6_9BURK</name>
<reference evidence="2 3" key="1">
    <citation type="submission" date="2018-01" db="EMBL/GenBank/DDBJ databases">
        <title>Whole genome analyses suggest that Burkholderia sensu lato contains two further novel genera in the rhizoxinica-symbiotica group Mycetohabitans gen. nov., and Trinickia gen. nov.: implications for the evolution of diazotrophy and nodulation in the Burkholderiaceae.</title>
        <authorList>
            <person name="Estrada-de los Santos P."/>
            <person name="Palmer M."/>
            <person name="Chavez-Ramirez B."/>
            <person name="Beukes C."/>
            <person name="Steenkamp E.T."/>
            <person name="Hirsch A.M."/>
            <person name="Manyaka P."/>
            <person name="Maluk M."/>
            <person name="Lafos M."/>
            <person name="Crook M."/>
            <person name="Gross E."/>
            <person name="Simon M.F."/>
            <person name="Bueno dos Reis Junior F."/>
            <person name="Poole P.S."/>
            <person name="Venter S.N."/>
            <person name="James E.K."/>
        </authorList>
    </citation>
    <scope>NUCLEOTIDE SEQUENCE [LARGE SCALE GENOMIC DNA]</scope>
    <source>
        <strain evidence="2 3">JPY 581</strain>
    </source>
</reference>
<protein>
    <recommendedName>
        <fullName evidence="1">Beta-lactamase-related domain-containing protein</fullName>
    </recommendedName>
</protein>
<evidence type="ECO:0000313" key="2">
    <source>
        <dbReference type="EMBL" id="PMS32640.1"/>
    </source>
</evidence>
<dbReference type="PANTHER" id="PTHR43283:SF3">
    <property type="entry name" value="BETA-LACTAMASE FAMILY PROTEIN (AFU_ORTHOLOGUE AFUA_5G07500)"/>
    <property type="match status" value="1"/>
</dbReference>
<dbReference type="InterPro" id="IPR001466">
    <property type="entry name" value="Beta-lactam-related"/>
</dbReference>